<name>A0AAE1DM10_9GAST</name>
<accession>A0AAE1DM10</accession>
<keyword evidence="2" id="KW-1185">Reference proteome</keyword>
<sequence length="148" mass="16331">MVIKLQASAKFQSSVSVKSPTIAVGNEGLRLTGIQTDSVLPVKSTLLIKRCRSPTSDMALYTSLKLFRGQTPSDMQQMRDMSQNRLHHLKTRETIVYLKRSSGSAFRHLGGQHSCITCQTPFMIIIPPSQKNRVPIRLQCCAGGAVLC</sequence>
<proteinExistence type="predicted"/>
<dbReference type="EMBL" id="JAWDGP010003388">
    <property type="protein sequence ID" value="KAK3774780.1"/>
    <property type="molecule type" value="Genomic_DNA"/>
</dbReference>
<gene>
    <name evidence="1" type="ORF">RRG08_019643</name>
</gene>
<protein>
    <submittedName>
        <fullName evidence="1">Uncharacterized protein</fullName>
    </submittedName>
</protein>
<reference evidence="1" key="1">
    <citation type="journal article" date="2023" name="G3 (Bethesda)">
        <title>A reference genome for the long-term kleptoplast-retaining sea slug Elysia crispata morphotype clarki.</title>
        <authorList>
            <person name="Eastman K.E."/>
            <person name="Pendleton A.L."/>
            <person name="Shaikh M.A."/>
            <person name="Suttiyut T."/>
            <person name="Ogas R."/>
            <person name="Tomko P."/>
            <person name="Gavelis G."/>
            <person name="Widhalm J.R."/>
            <person name="Wisecaver J.H."/>
        </authorList>
    </citation>
    <scope>NUCLEOTIDE SEQUENCE</scope>
    <source>
        <strain evidence="1">ECLA1</strain>
    </source>
</reference>
<dbReference type="AlphaFoldDB" id="A0AAE1DM10"/>
<evidence type="ECO:0000313" key="1">
    <source>
        <dbReference type="EMBL" id="KAK3774780.1"/>
    </source>
</evidence>
<dbReference type="Proteomes" id="UP001283361">
    <property type="component" value="Unassembled WGS sequence"/>
</dbReference>
<evidence type="ECO:0000313" key="2">
    <source>
        <dbReference type="Proteomes" id="UP001283361"/>
    </source>
</evidence>
<organism evidence="1 2">
    <name type="scientific">Elysia crispata</name>
    <name type="common">lettuce slug</name>
    <dbReference type="NCBI Taxonomy" id="231223"/>
    <lineage>
        <taxon>Eukaryota</taxon>
        <taxon>Metazoa</taxon>
        <taxon>Spiralia</taxon>
        <taxon>Lophotrochozoa</taxon>
        <taxon>Mollusca</taxon>
        <taxon>Gastropoda</taxon>
        <taxon>Heterobranchia</taxon>
        <taxon>Euthyneura</taxon>
        <taxon>Panpulmonata</taxon>
        <taxon>Sacoglossa</taxon>
        <taxon>Placobranchoidea</taxon>
        <taxon>Plakobranchidae</taxon>
        <taxon>Elysia</taxon>
    </lineage>
</organism>
<comment type="caution">
    <text evidence="1">The sequence shown here is derived from an EMBL/GenBank/DDBJ whole genome shotgun (WGS) entry which is preliminary data.</text>
</comment>